<name>A0A1T5HG01_9BACT</name>
<gene>
    <name evidence="2" type="ORF">SAMN05660293_05496</name>
</gene>
<dbReference type="RefSeq" id="WP_082217918.1">
    <property type="nucleotide sequence ID" value="NZ_FUZA01000014.1"/>
</dbReference>
<dbReference type="Proteomes" id="UP000190897">
    <property type="component" value="Unassembled WGS sequence"/>
</dbReference>
<evidence type="ECO:0000313" key="2">
    <source>
        <dbReference type="EMBL" id="SKC19608.1"/>
    </source>
</evidence>
<organism evidence="2 3">
    <name type="scientific">Dyadobacter psychrophilus</name>
    <dbReference type="NCBI Taxonomy" id="651661"/>
    <lineage>
        <taxon>Bacteria</taxon>
        <taxon>Pseudomonadati</taxon>
        <taxon>Bacteroidota</taxon>
        <taxon>Cytophagia</taxon>
        <taxon>Cytophagales</taxon>
        <taxon>Spirosomataceae</taxon>
        <taxon>Dyadobacter</taxon>
    </lineage>
</organism>
<dbReference type="AlphaFoldDB" id="A0A1T5HG01"/>
<feature type="domain" description="FRG" evidence="1">
    <location>
        <begin position="22"/>
        <end position="120"/>
    </location>
</feature>
<keyword evidence="3" id="KW-1185">Reference proteome</keyword>
<dbReference type="Pfam" id="PF08867">
    <property type="entry name" value="FRG"/>
    <property type="match status" value="1"/>
</dbReference>
<sequence>MYATQISTLDQYLKIIEPLTSSNDILLFRGQDQDKPLLPSIARDDKRNDESLVKTEEDMLRELKRRAPLLLSREPKTDWEWLVIAQHFGLRTRLLDWSSNPLIALWFACRSLSSTDSVIYILEASKNFLVDYEANESPFKITHTRILRPPMNNDRIVAQAGWFTVHKCSSKLGKFIPLEENADMKHMVRKVIVKPNDKITLIQKVSILGINNQSIYPDIEGLCRHLNTSYFN</sequence>
<dbReference type="EMBL" id="FUZA01000014">
    <property type="protein sequence ID" value="SKC19608.1"/>
    <property type="molecule type" value="Genomic_DNA"/>
</dbReference>
<evidence type="ECO:0000259" key="1">
    <source>
        <dbReference type="SMART" id="SM00901"/>
    </source>
</evidence>
<dbReference type="SMART" id="SM00901">
    <property type="entry name" value="FRG"/>
    <property type="match status" value="1"/>
</dbReference>
<accession>A0A1T5HG01</accession>
<evidence type="ECO:0000313" key="3">
    <source>
        <dbReference type="Proteomes" id="UP000190897"/>
    </source>
</evidence>
<dbReference type="OrthoDB" id="9816036at2"/>
<proteinExistence type="predicted"/>
<dbReference type="InterPro" id="IPR014966">
    <property type="entry name" value="FRG-dom"/>
</dbReference>
<protein>
    <submittedName>
        <fullName evidence="2">FRG domain-containing protein</fullName>
    </submittedName>
</protein>
<reference evidence="3" key="1">
    <citation type="submission" date="2017-02" db="EMBL/GenBank/DDBJ databases">
        <authorList>
            <person name="Varghese N."/>
            <person name="Submissions S."/>
        </authorList>
    </citation>
    <scope>NUCLEOTIDE SEQUENCE [LARGE SCALE GENOMIC DNA]</scope>
    <source>
        <strain evidence="3">DSM 22270</strain>
    </source>
</reference>
<dbReference type="STRING" id="651661.SAMN05660293_05496"/>